<dbReference type="Proteomes" id="UP000245698">
    <property type="component" value="Unassembled WGS sequence"/>
</dbReference>
<name>A0A2P9AQD0_9HYPH</name>
<dbReference type="EMBL" id="FUIG01000043">
    <property type="protein sequence ID" value="SJM33371.1"/>
    <property type="molecule type" value="Genomic_DNA"/>
</dbReference>
<reference evidence="2" key="1">
    <citation type="submission" date="2016-12" db="EMBL/GenBank/DDBJ databases">
        <authorList>
            <person name="Brunel B."/>
        </authorList>
    </citation>
    <scope>NUCLEOTIDE SEQUENCE [LARGE SCALE GENOMIC DNA]</scope>
</reference>
<dbReference type="AlphaFoldDB" id="A0A2P9AQD0"/>
<keyword evidence="2" id="KW-1185">Reference proteome</keyword>
<accession>A0A2P9AQD0</accession>
<evidence type="ECO:0000313" key="1">
    <source>
        <dbReference type="EMBL" id="SJM33371.1"/>
    </source>
</evidence>
<protein>
    <submittedName>
        <fullName evidence="1">Uncharacterized protein</fullName>
    </submittedName>
</protein>
<gene>
    <name evidence="1" type="ORF">BQ8482_350015</name>
</gene>
<sequence length="69" mass="7679">MRFAAGEGKHMFNKRLTAAQAPGNPIADKKRAADKAALRSLTGRRQTKWLQPLGKNPDHWMHIVNACKA</sequence>
<evidence type="ECO:0000313" key="2">
    <source>
        <dbReference type="Proteomes" id="UP000245698"/>
    </source>
</evidence>
<organism evidence="1 2">
    <name type="scientific">Mesorhizobium delmotii</name>
    <dbReference type="NCBI Taxonomy" id="1631247"/>
    <lineage>
        <taxon>Bacteria</taxon>
        <taxon>Pseudomonadati</taxon>
        <taxon>Pseudomonadota</taxon>
        <taxon>Alphaproteobacteria</taxon>
        <taxon>Hyphomicrobiales</taxon>
        <taxon>Phyllobacteriaceae</taxon>
        <taxon>Mesorhizobium</taxon>
    </lineage>
</organism>
<proteinExistence type="predicted"/>